<dbReference type="InterPro" id="IPR000424">
    <property type="entry name" value="Primosome_PriB/ssb"/>
</dbReference>
<dbReference type="PANTHER" id="PTHR10302:SF27">
    <property type="entry name" value="SINGLE-STRANDED DNA-BINDING PROTEIN"/>
    <property type="match status" value="1"/>
</dbReference>
<keyword evidence="1 2" id="KW-0238">DNA-binding</keyword>
<keyword evidence="6" id="KW-1185">Reference proteome</keyword>
<sequence>MNKVILTGRLTKDPDIRYTTSGKSVASFSLAVDRRHSSEQGPTVDFIPCIAWTKLADWVGNYLSKGSKILLEGRLQVRSYDGQDGTKRYVTEVIANEIEFAESKKDGEARGGSTPNNPGGFGGQPVSDDDIPF</sequence>
<dbReference type="HAMAP" id="MF_00984">
    <property type="entry name" value="SSB"/>
    <property type="match status" value="1"/>
</dbReference>
<dbReference type="Proteomes" id="UP000030993">
    <property type="component" value="Unassembled WGS sequence"/>
</dbReference>
<dbReference type="GO" id="GO:0006281">
    <property type="term" value="P:DNA repair"/>
    <property type="evidence" value="ECO:0007669"/>
    <property type="project" value="UniProtKB-UniRule"/>
</dbReference>
<dbReference type="PROSITE" id="PS50935">
    <property type="entry name" value="SSB"/>
    <property type="match status" value="1"/>
</dbReference>
<dbReference type="CDD" id="cd04496">
    <property type="entry name" value="SSB_OBF"/>
    <property type="match status" value="1"/>
</dbReference>
<keyword evidence="2" id="KW-0227">DNA damage</keyword>
<dbReference type="EMBL" id="JSCE01000219">
    <property type="protein sequence ID" value="KHM50923.1"/>
    <property type="molecule type" value="Genomic_DNA"/>
</dbReference>
<dbReference type="InterPro" id="IPR012340">
    <property type="entry name" value="NA-bd_OB-fold"/>
</dbReference>
<dbReference type="Gene3D" id="2.40.50.140">
    <property type="entry name" value="Nucleic acid-binding proteins"/>
    <property type="match status" value="1"/>
</dbReference>
<dbReference type="NCBIfam" id="TIGR00621">
    <property type="entry name" value="ssb"/>
    <property type="match status" value="1"/>
</dbReference>
<evidence type="ECO:0000256" key="2">
    <source>
        <dbReference type="HAMAP-Rule" id="MF_00984"/>
    </source>
</evidence>
<keyword evidence="2" id="KW-0235">DNA replication</keyword>
<feature type="region of interest" description="Disordered" evidence="4">
    <location>
        <begin position="101"/>
        <end position="133"/>
    </location>
</feature>
<gene>
    <name evidence="5" type="ORF">NZ47_11960</name>
</gene>
<evidence type="ECO:0000256" key="1">
    <source>
        <dbReference type="ARBA" id="ARBA00023125"/>
    </source>
</evidence>
<comment type="caution">
    <text evidence="5">The sequence shown here is derived from an EMBL/GenBank/DDBJ whole genome shotgun (WGS) entry which is preliminary data.</text>
</comment>
<comment type="function">
    <text evidence="2">Plays an important role in DNA replication, recombination and repair. Binds to ssDNA and to an array of partner proteins to recruit them to their sites of action during DNA metabolism.</text>
</comment>
<dbReference type="Pfam" id="PF00436">
    <property type="entry name" value="SSB"/>
    <property type="match status" value="1"/>
</dbReference>
<accession>A0A0B2JW28</accession>
<evidence type="ECO:0000256" key="3">
    <source>
        <dbReference type="PIRNR" id="PIRNR002070"/>
    </source>
</evidence>
<evidence type="ECO:0000313" key="5">
    <source>
        <dbReference type="EMBL" id="KHM50923.1"/>
    </source>
</evidence>
<evidence type="ECO:0000313" key="6">
    <source>
        <dbReference type="Proteomes" id="UP000030993"/>
    </source>
</evidence>
<dbReference type="PIRSF" id="PIRSF002070">
    <property type="entry name" value="SSB"/>
    <property type="match status" value="1"/>
</dbReference>
<dbReference type="RefSeq" id="WP_039211155.1">
    <property type="nucleotide sequence ID" value="NZ_JSCE01000219.1"/>
</dbReference>
<reference evidence="5 6" key="1">
    <citation type="journal article" date="2013" name="PLoS ONE">
        <title>Identification and characterization of three novel lipases belonging to families II and V from Anaerovibrio lipolyticus 5ST.</title>
        <authorList>
            <person name="Prive F."/>
            <person name="Kaderbhai N.N."/>
            <person name="Girdwood S."/>
            <person name="Worgan H.J."/>
            <person name="Pinloche E."/>
            <person name="Scollan N.D."/>
            <person name="Huws S.A."/>
            <person name="Newbold C.J."/>
        </authorList>
    </citation>
    <scope>NUCLEOTIDE SEQUENCE [LARGE SCALE GENOMIC DNA]</scope>
    <source>
        <strain evidence="5 6">5S</strain>
    </source>
</reference>
<organism evidence="5 6">
    <name type="scientific">Anaerovibrio lipolyticus</name>
    <dbReference type="NCBI Taxonomy" id="82374"/>
    <lineage>
        <taxon>Bacteria</taxon>
        <taxon>Bacillati</taxon>
        <taxon>Bacillota</taxon>
        <taxon>Negativicutes</taxon>
        <taxon>Selenomonadales</taxon>
        <taxon>Selenomonadaceae</taxon>
        <taxon>Anaerovibrio</taxon>
    </lineage>
</organism>
<dbReference type="GO" id="GO:0006310">
    <property type="term" value="P:DNA recombination"/>
    <property type="evidence" value="ECO:0007669"/>
    <property type="project" value="UniProtKB-UniRule"/>
</dbReference>
<comment type="subunit">
    <text evidence="2">Homotetramer.</text>
</comment>
<dbReference type="PANTHER" id="PTHR10302">
    <property type="entry name" value="SINGLE-STRANDED DNA-BINDING PROTEIN"/>
    <property type="match status" value="1"/>
</dbReference>
<dbReference type="GO" id="GO:0009295">
    <property type="term" value="C:nucleoid"/>
    <property type="evidence" value="ECO:0007669"/>
    <property type="project" value="TreeGrafter"/>
</dbReference>
<dbReference type="GO" id="GO:0003697">
    <property type="term" value="F:single-stranded DNA binding"/>
    <property type="evidence" value="ECO:0007669"/>
    <property type="project" value="UniProtKB-UniRule"/>
</dbReference>
<comment type="caution">
    <text evidence="2">Lacks conserved residue(s) required for the propagation of feature annotation.</text>
</comment>
<dbReference type="SUPFAM" id="SSF50249">
    <property type="entry name" value="Nucleic acid-binding proteins"/>
    <property type="match status" value="1"/>
</dbReference>
<dbReference type="STRING" id="82374.NZ47_11960"/>
<dbReference type="AlphaFoldDB" id="A0A0B2JW28"/>
<feature type="short sequence motif" description="Important for interaction with partner proteins" evidence="2">
    <location>
        <begin position="128"/>
        <end position="133"/>
    </location>
</feature>
<evidence type="ECO:0000256" key="4">
    <source>
        <dbReference type="SAM" id="MobiDB-lite"/>
    </source>
</evidence>
<name>A0A0B2JW28_9FIRM</name>
<keyword evidence="2" id="KW-0234">DNA repair</keyword>
<keyword evidence="2" id="KW-0233">DNA recombination</keyword>
<protein>
    <recommendedName>
        <fullName evidence="2 3">Single-stranded DNA-binding protein</fullName>
        <shortName evidence="2">SSB</shortName>
    </recommendedName>
</protein>
<dbReference type="GO" id="GO:0006260">
    <property type="term" value="P:DNA replication"/>
    <property type="evidence" value="ECO:0007669"/>
    <property type="project" value="UniProtKB-UniRule"/>
</dbReference>
<dbReference type="InterPro" id="IPR011344">
    <property type="entry name" value="ssDNA-bd"/>
</dbReference>
<proteinExistence type="inferred from homology"/>